<keyword evidence="1" id="KW-1133">Transmembrane helix</keyword>
<reference evidence="2 3" key="1">
    <citation type="journal article" date="2013" name="Genome Announc.">
        <title>Genome Sequence of Serratia plymuthica Strain S13, an Endophyte with Germination- and Plant-Growth-Promoting Activity from the Flower of Styrian Oil Pumpkin.</title>
        <authorList>
            <person name="Muller H."/>
            <person name="Furnkranz M."/>
            <person name="Grube M."/>
            <person name="Berg G."/>
        </authorList>
    </citation>
    <scope>NUCLEOTIDE SEQUENCE [LARGE SCALE GENOMIC DNA]</scope>
    <source>
        <strain evidence="2">S13</strain>
    </source>
</reference>
<accession>S4YQB8</accession>
<evidence type="ECO:0000313" key="2">
    <source>
        <dbReference type="EMBL" id="AGP46816.1"/>
    </source>
</evidence>
<proteinExistence type="predicted"/>
<sequence length="34" mass="3844">MGSAKWIFQYFVLSLMSGVVKATKLLIIKKETDP</sequence>
<name>S4YQB8_SERPL</name>
<dbReference type="KEGG" id="sry:M621_05195"/>
<protein>
    <submittedName>
        <fullName evidence="2">Uncharacterized protein</fullName>
    </submittedName>
</protein>
<dbReference type="HOGENOM" id="CLU_3375940_0_0_6"/>
<dbReference type="AlphaFoldDB" id="S4YQB8"/>
<dbReference type="EMBL" id="CP006566">
    <property type="protein sequence ID" value="AGP46816.1"/>
    <property type="molecule type" value="Genomic_DNA"/>
</dbReference>
<evidence type="ECO:0000313" key="3">
    <source>
        <dbReference type="Proteomes" id="UP000014900"/>
    </source>
</evidence>
<feature type="transmembrane region" description="Helical" evidence="1">
    <location>
        <begin position="6"/>
        <end position="27"/>
    </location>
</feature>
<keyword evidence="1" id="KW-0472">Membrane</keyword>
<gene>
    <name evidence="2" type="ORF">M621_05195</name>
</gene>
<organism evidence="2 3">
    <name type="scientific">Serratia plymuthica S13</name>
    <dbReference type="NCBI Taxonomy" id="1348660"/>
    <lineage>
        <taxon>Bacteria</taxon>
        <taxon>Pseudomonadati</taxon>
        <taxon>Pseudomonadota</taxon>
        <taxon>Gammaproteobacteria</taxon>
        <taxon>Enterobacterales</taxon>
        <taxon>Yersiniaceae</taxon>
        <taxon>Serratia</taxon>
    </lineage>
</organism>
<dbReference type="Proteomes" id="UP000014900">
    <property type="component" value="Chromosome"/>
</dbReference>
<evidence type="ECO:0000256" key="1">
    <source>
        <dbReference type="SAM" id="Phobius"/>
    </source>
</evidence>
<keyword evidence="1" id="KW-0812">Transmembrane</keyword>